<dbReference type="Proteomes" id="UP000293398">
    <property type="component" value="Unassembled WGS sequence"/>
</dbReference>
<comment type="caution">
    <text evidence="2">The sequence shown here is derived from an EMBL/GenBank/DDBJ whole genome shotgun (WGS) entry which is preliminary data.</text>
</comment>
<dbReference type="PANTHER" id="PTHR47472:SF1">
    <property type="entry name" value="DUF1446-DOMAIN-CONTAINING PROTEIN"/>
    <property type="match status" value="1"/>
</dbReference>
<dbReference type="RefSeq" id="WP_242612143.1">
    <property type="nucleotide sequence ID" value="NZ_SHKO01000001.1"/>
</dbReference>
<dbReference type="Pfam" id="PF07287">
    <property type="entry name" value="AtuA"/>
    <property type="match status" value="1"/>
</dbReference>
<dbReference type="AlphaFoldDB" id="A0A4Q7VRW2"/>
<protein>
    <submittedName>
        <fullName evidence="2">Uncharacterized protein DUF1446</fullName>
    </submittedName>
</protein>
<gene>
    <name evidence="2" type="ORF">EV681_1054</name>
</gene>
<keyword evidence="3" id="KW-1185">Reference proteome</keyword>
<evidence type="ECO:0000259" key="1">
    <source>
        <dbReference type="Pfam" id="PF07287"/>
    </source>
</evidence>
<accession>A0A4Q7VRW2</accession>
<evidence type="ECO:0000313" key="3">
    <source>
        <dbReference type="Proteomes" id="UP000293398"/>
    </source>
</evidence>
<proteinExistence type="predicted"/>
<dbReference type="PANTHER" id="PTHR47472">
    <property type="entry name" value="PROPIONYL-COA CARBOXYLASE"/>
    <property type="match status" value="1"/>
</dbReference>
<sequence length="464" mass="49466">MSDQGGQMQSLLIGCGAGFSGDRIDAAQAVVKTLIARRQPAVLIFEMLAERTLALGQLAKNQDPERGYEPLLQEVLAPILNDCIAHHIPIVSNFGAANPVAAAKAIEALAIEQNLAGLKIAVVEGDDILAKVDISRLQIWEGDRELAAGAGDPIAANVYLGARGIAEALTDGAQIVITGRVADPALTLGPAMAHFNWDWQDWDRLAAATLAGHLLECGSQVTGGYFADPGYKDVPDLANVGFPIAQIFEDGRIIIGKADDTGGTVNLMTVKEQMLYEIHDPACYMTPDVILDISQVQIHQIAPDQVQVTGARGAPRPDTLKATVSFMGDWFGEGEISYAGPNAGERAKLAADVLGARAKLLKGPCRFRRDLLGVVSVLDSDTGVLRDSLPLDQITDVRLRLAVNAPDKMTVERMMHEVNALYCCGPAGGGGVRTSVKSSVRTVSYLVPRDQVQEGWRYVAGEAQ</sequence>
<name>A0A4Q7VRW2_9BURK</name>
<organism evidence="2 3">
    <name type="scientific">Advenella incenata</name>
    <dbReference type="NCBI Taxonomy" id="267800"/>
    <lineage>
        <taxon>Bacteria</taxon>
        <taxon>Pseudomonadati</taxon>
        <taxon>Pseudomonadota</taxon>
        <taxon>Betaproteobacteria</taxon>
        <taxon>Burkholderiales</taxon>
        <taxon>Alcaligenaceae</taxon>
    </lineage>
</organism>
<reference evidence="2 3" key="1">
    <citation type="submission" date="2019-02" db="EMBL/GenBank/DDBJ databases">
        <title>Genomic Encyclopedia of Type Strains, Phase IV (KMG-IV): sequencing the most valuable type-strain genomes for metagenomic binning, comparative biology and taxonomic classification.</title>
        <authorList>
            <person name="Goeker M."/>
        </authorList>
    </citation>
    <scope>NUCLEOTIDE SEQUENCE [LARGE SCALE GENOMIC DNA]</scope>
    <source>
        <strain evidence="2 3">DSM 23814</strain>
    </source>
</reference>
<dbReference type="EMBL" id="SHKO01000001">
    <property type="protein sequence ID" value="RZT99271.1"/>
    <property type="molecule type" value="Genomic_DNA"/>
</dbReference>
<dbReference type="InterPro" id="IPR010839">
    <property type="entry name" value="AtuA_N"/>
</dbReference>
<feature type="domain" description="Acyclic terpene utilisation N-terminal" evidence="1">
    <location>
        <begin position="12"/>
        <end position="455"/>
    </location>
</feature>
<evidence type="ECO:0000313" key="2">
    <source>
        <dbReference type="EMBL" id="RZT99271.1"/>
    </source>
</evidence>